<dbReference type="InterPro" id="IPR006299">
    <property type="entry name" value="FlgC"/>
</dbReference>
<sequence length="142" mass="15403">MSFDSIYRIAGSAMNAQTVRLNTVASNLANTDSAANNAADVYQARKPMFAAVYENNSLTRGVGLGGAHVQVLDVVTSGAEPKRRYEPGNPLADGDGYVYYPDINEIEEMTDMMSATRSFETGVEVLNRVKSMQQSLLRLGES</sequence>
<evidence type="ECO:0000259" key="4">
    <source>
        <dbReference type="Pfam" id="PF00460"/>
    </source>
</evidence>
<accession>A0A0D9AZR6</accession>
<dbReference type="AlphaFoldDB" id="A0A0D9AZR6"/>
<dbReference type="InterPro" id="IPR001444">
    <property type="entry name" value="Flag_bb_rod_N"/>
</dbReference>
<dbReference type="Pfam" id="PF00460">
    <property type="entry name" value="Flg_bb_rod"/>
    <property type="match status" value="1"/>
</dbReference>
<evidence type="ECO:0000256" key="2">
    <source>
        <dbReference type="ARBA" id="ARBA00023143"/>
    </source>
</evidence>
<dbReference type="RefSeq" id="WP_021209033.1">
    <property type="nucleotide sequence ID" value="NZ_CP015641.1"/>
</dbReference>
<dbReference type="PATRIC" id="fig|316.101.peg.1930"/>
<feature type="domain" description="Flagellar basal-body/hook protein C-terminal" evidence="5">
    <location>
        <begin position="96"/>
        <end position="139"/>
    </location>
</feature>
<keyword evidence="7" id="KW-0966">Cell projection</keyword>
<dbReference type="Proteomes" id="UP000032487">
    <property type="component" value="Unassembled WGS sequence"/>
</dbReference>
<evidence type="ECO:0000313" key="6">
    <source>
        <dbReference type="EMBL" id="ANF25203.1"/>
    </source>
</evidence>
<feature type="domain" description="Flagellar basal body rod protein N-terminal" evidence="4">
    <location>
        <begin position="8"/>
        <end position="32"/>
    </location>
</feature>
<comment type="subunit">
    <text evidence="3">The basal body constitutes a major portion of the flagellar organelle and consists of four rings (L,P,S, and M) mounted on a central rod. The rod consists of about 26 subunits of FlgG in the distal portion, and FlgB, FlgC and FlgF are thought to build up the proximal portion of the rod with about 6 subunits each.</text>
</comment>
<reference evidence="6 10" key="2">
    <citation type="submission" date="2016-05" db="EMBL/GenBank/DDBJ databases">
        <title>Genome sequence of Pseudomonas stutzeri 273 and identification of the exopolysaccharide biosynthesis locus.</title>
        <authorList>
            <person name="Wu S."/>
            <person name="Sun C."/>
        </authorList>
    </citation>
    <scope>NUCLEOTIDE SEQUENCE [LARGE SCALE GENOMIC DNA]</scope>
    <source>
        <strain evidence="6 10">273</strain>
    </source>
</reference>
<evidence type="ECO:0000313" key="10">
    <source>
        <dbReference type="Proteomes" id="UP000077787"/>
    </source>
</evidence>
<reference evidence="7 9" key="1">
    <citation type="submission" date="2015-02" db="EMBL/GenBank/DDBJ databases">
        <title>Draft genome sequence of Pseudomonas stutzeri NT0128 isolated from wheat (Triticum turgidum) rhizosphere.</title>
        <authorList>
            <person name="Tovi N."/>
            <person name="Frenk S."/>
            <person name="Hadar Y."/>
            <person name="Minz D."/>
        </authorList>
    </citation>
    <scope>NUCLEOTIDE SEQUENCE [LARGE SCALE GENOMIC DNA]</scope>
    <source>
        <strain evidence="7 9">NT0128</strain>
    </source>
</reference>
<dbReference type="Proteomes" id="UP000235897">
    <property type="component" value="Unassembled WGS sequence"/>
</dbReference>
<dbReference type="eggNOG" id="COG1558">
    <property type="taxonomic scope" value="Bacteria"/>
</dbReference>
<protein>
    <recommendedName>
        <fullName evidence="3">Flagellar basal-body rod protein FlgC</fullName>
    </recommendedName>
</protein>
<reference evidence="8 11" key="3">
    <citation type="submission" date="2018-01" db="EMBL/GenBank/DDBJ databases">
        <title>Denitrification phenotypes of diverse strains of Pseudomonas stutzeri.</title>
        <authorList>
            <person name="Milligan D.A."/>
            <person name="Bergaust L."/>
            <person name="Bakken L.R."/>
            <person name="Frostegard A."/>
        </authorList>
    </citation>
    <scope>NUCLEOTIDE SEQUENCE [LARGE SCALE GENOMIC DNA]</scope>
    <source>
        <strain evidence="8 11">28a3</strain>
    </source>
</reference>
<dbReference type="EMBL" id="JYHV01000004">
    <property type="protein sequence ID" value="KJH84826.1"/>
    <property type="molecule type" value="Genomic_DNA"/>
</dbReference>
<dbReference type="Pfam" id="PF06429">
    <property type="entry name" value="Flg_bbr_C"/>
    <property type="match status" value="1"/>
</dbReference>
<dbReference type="GO" id="GO:0030694">
    <property type="term" value="C:bacterial-type flagellum basal body, rod"/>
    <property type="evidence" value="ECO:0007669"/>
    <property type="project" value="UniProtKB-UniRule"/>
</dbReference>
<dbReference type="PROSITE" id="PS00588">
    <property type="entry name" value="FLAGELLA_BB_ROD"/>
    <property type="match status" value="1"/>
</dbReference>
<evidence type="ECO:0000256" key="1">
    <source>
        <dbReference type="ARBA" id="ARBA00009677"/>
    </source>
</evidence>
<gene>
    <name evidence="8" type="ORF">CXL00_06885</name>
    <name evidence="6" type="ORF">PS273GM_08570</name>
    <name evidence="7" type="ORF">UF78_00950</name>
</gene>
<keyword evidence="2 3" id="KW-0975">Bacterial flagellum</keyword>
<dbReference type="Proteomes" id="UP000077787">
    <property type="component" value="Chromosome"/>
</dbReference>
<name>A0A0D9AZR6_STUST</name>
<proteinExistence type="inferred from homology"/>
<evidence type="ECO:0000313" key="8">
    <source>
        <dbReference type="EMBL" id="PNG06651.1"/>
    </source>
</evidence>
<dbReference type="GO" id="GO:0071973">
    <property type="term" value="P:bacterial-type flagellum-dependent cell motility"/>
    <property type="evidence" value="ECO:0007669"/>
    <property type="project" value="UniProtKB-UniRule"/>
</dbReference>
<keyword evidence="7" id="KW-0282">Flagellum</keyword>
<comment type="similarity">
    <text evidence="1">Belongs to the flagella basal body rod proteins family.</text>
</comment>
<dbReference type="NCBIfam" id="TIGR01395">
    <property type="entry name" value="FlgC"/>
    <property type="match status" value="1"/>
</dbReference>
<dbReference type="OrthoDB" id="9794148at2"/>
<dbReference type="EMBL" id="CP015641">
    <property type="protein sequence ID" value="ANF25203.1"/>
    <property type="molecule type" value="Genomic_DNA"/>
</dbReference>
<evidence type="ECO:0000313" key="11">
    <source>
        <dbReference type="Proteomes" id="UP000235897"/>
    </source>
</evidence>
<organism evidence="7 9">
    <name type="scientific">Stutzerimonas stutzeri</name>
    <name type="common">Pseudomonas stutzeri</name>
    <dbReference type="NCBI Taxonomy" id="316"/>
    <lineage>
        <taxon>Bacteria</taxon>
        <taxon>Pseudomonadati</taxon>
        <taxon>Pseudomonadota</taxon>
        <taxon>Gammaproteobacteria</taxon>
        <taxon>Pseudomonadales</taxon>
        <taxon>Pseudomonadaceae</taxon>
        <taxon>Stutzerimonas</taxon>
    </lineage>
</organism>
<dbReference type="InterPro" id="IPR010930">
    <property type="entry name" value="Flg_bb/hook_C_dom"/>
</dbReference>
<keyword evidence="7" id="KW-0969">Cilium</keyword>
<dbReference type="EMBL" id="POUW01000002">
    <property type="protein sequence ID" value="PNG06651.1"/>
    <property type="molecule type" value="Genomic_DNA"/>
</dbReference>
<evidence type="ECO:0000256" key="3">
    <source>
        <dbReference type="RuleBase" id="RU362062"/>
    </source>
</evidence>
<evidence type="ECO:0000259" key="5">
    <source>
        <dbReference type="Pfam" id="PF06429"/>
    </source>
</evidence>
<evidence type="ECO:0000313" key="9">
    <source>
        <dbReference type="Proteomes" id="UP000032487"/>
    </source>
</evidence>
<dbReference type="InterPro" id="IPR019776">
    <property type="entry name" value="Flagellar_basal_body_rod_CS"/>
</dbReference>
<evidence type="ECO:0000313" key="7">
    <source>
        <dbReference type="EMBL" id="KJH84826.1"/>
    </source>
</evidence>
<comment type="subcellular location">
    <subcellularLocation>
        <location evidence="3">Bacterial flagellum basal body</location>
    </subcellularLocation>
</comment>